<dbReference type="PRINTS" id="PR01047">
    <property type="entry name" value="TRNASYNTHTHR"/>
</dbReference>
<evidence type="ECO:0000256" key="11">
    <source>
        <dbReference type="ARBA" id="ARBA00023146"/>
    </source>
</evidence>
<name>A0ABN1KPB3_CLOSU</name>
<dbReference type="Gene3D" id="3.40.50.800">
    <property type="entry name" value="Anticodon-binding domain"/>
    <property type="match status" value="1"/>
</dbReference>
<dbReference type="PROSITE" id="PS51880">
    <property type="entry name" value="TGS"/>
    <property type="match status" value="1"/>
</dbReference>
<comment type="caution">
    <text evidence="13">Lacks conserved residue(s) required for the propagation of feature annotation.</text>
</comment>
<feature type="domain" description="TGS" evidence="15">
    <location>
        <begin position="1"/>
        <end position="61"/>
    </location>
</feature>
<protein>
    <recommendedName>
        <fullName evidence="13">Threonine--tRNA ligase</fullName>
        <ecNumber evidence="13">6.1.1.3</ecNumber>
    </recommendedName>
    <alternativeName>
        <fullName evidence="13">Threonyl-tRNA synthetase</fullName>
        <shortName evidence="13">ThrRS</shortName>
    </alternativeName>
</protein>
<evidence type="ECO:0000256" key="3">
    <source>
        <dbReference type="ARBA" id="ARBA00022555"/>
    </source>
</evidence>
<evidence type="ECO:0000256" key="1">
    <source>
        <dbReference type="ARBA" id="ARBA00008226"/>
    </source>
</evidence>
<evidence type="ECO:0000256" key="10">
    <source>
        <dbReference type="ARBA" id="ARBA00022917"/>
    </source>
</evidence>
<evidence type="ECO:0000256" key="12">
    <source>
        <dbReference type="ARBA" id="ARBA00049515"/>
    </source>
</evidence>
<evidence type="ECO:0000313" key="17">
    <source>
        <dbReference type="Proteomes" id="UP001501047"/>
    </source>
</evidence>
<dbReference type="InterPro" id="IPR004154">
    <property type="entry name" value="Anticodon-bd"/>
</dbReference>
<dbReference type="CDD" id="cd01667">
    <property type="entry name" value="TGS_ThrRS"/>
    <property type="match status" value="1"/>
</dbReference>
<dbReference type="InterPro" id="IPR002320">
    <property type="entry name" value="Thr-tRNA-ligase_IIa"/>
</dbReference>
<dbReference type="EC" id="6.1.1.3" evidence="13"/>
<evidence type="ECO:0000256" key="8">
    <source>
        <dbReference type="ARBA" id="ARBA00022840"/>
    </source>
</evidence>
<keyword evidence="10 13" id="KW-0648">Protein biosynthesis</keyword>
<keyword evidence="8 13" id="KW-0067">ATP-binding</keyword>
<evidence type="ECO:0000256" key="6">
    <source>
        <dbReference type="ARBA" id="ARBA00022741"/>
    </source>
</evidence>
<reference evidence="16 17" key="1">
    <citation type="journal article" date="2019" name="Int. J. Syst. Evol. Microbiol.">
        <title>The Global Catalogue of Microorganisms (GCM) 10K type strain sequencing project: providing services to taxonomists for standard genome sequencing and annotation.</title>
        <authorList>
            <consortium name="The Broad Institute Genomics Platform"/>
            <consortium name="The Broad Institute Genome Sequencing Center for Infectious Disease"/>
            <person name="Wu L."/>
            <person name="Ma J."/>
        </authorList>
    </citation>
    <scope>NUCLEOTIDE SEQUENCE [LARGE SCALE GENOMIC DNA]</scope>
    <source>
        <strain evidence="16 17">JCM 1417</strain>
    </source>
</reference>
<organism evidence="16 17">
    <name type="scientific">Clostridium subterminale</name>
    <dbReference type="NCBI Taxonomy" id="1550"/>
    <lineage>
        <taxon>Bacteria</taxon>
        <taxon>Bacillati</taxon>
        <taxon>Bacillota</taxon>
        <taxon>Clostridia</taxon>
        <taxon>Eubacteriales</taxon>
        <taxon>Clostridiaceae</taxon>
        <taxon>Clostridium</taxon>
    </lineage>
</organism>
<dbReference type="GO" id="GO:0016874">
    <property type="term" value="F:ligase activity"/>
    <property type="evidence" value="ECO:0007669"/>
    <property type="project" value="UniProtKB-KW"/>
</dbReference>
<dbReference type="InterPro" id="IPR036621">
    <property type="entry name" value="Anticodon-bd_dom_sf"/>
</dbReference>
<dbReference type="Pfam" id="PF00587">
    <property type="entry name" value="tRNA-synt_2b"/>
    <property type="match status" value="1"/>
</dbReference>
<dbReference type="InterPro" id="IPR006195">
    <property type="entry name" value="aa-tRNA-synth_II"/>
</dbReference>
<keyword evidence="7 13" id="KW-0862">Zinc</keyword>
<dbReference type="SUPFAM" id="SSF55681">
    <property type="entry name" value="Class II aaRS and biotin synthetases"/>
    <property type="match status" value="1"/>
</dbReference>
<feature type="binding site" evidence="13">
    <location>
        <position position="388"/>
    </location>
    <ligand>
        <name>Zn(2+)</name>
        <dbReference type="ChEBI" id="CHEBI:29105"/>
        <note>catalytic</note>
    </ligand>
</feature>
<feature type="binding site" evidence="13">
    <location>
        <position position="519"/>
    </location>
    <ligand>
        <name>Zn(2+)</name>
        <dbReference type="ChEBI" id="CHEBI:29105"/>
        <note>catalytic</note>
    </ligand>
</feature>
<dbReference type="EMBL" id="BAAACI010000006">
    <property type="protein sequence ID" value="GAA0772629.1"/>
    <property type="molecule type" value="Genomic_DNA"/>
</dbReference>
<evidence type="ECO:0000259" key="15">
    <source>
        <dbReference type="PROSITE" id="PS51880"/>
    </source>
</evidence>
<dbReference type="PROSITE" id="PS50862">
    <property type="entry name" value="AA_TRNA_LIGASE_II"/>
    <property type="match status" value="1"/>
</dbReference>
<comment type="catalytic activity">
    <reaction evidence="12 13">
        <text>tRNA(Thr) + L-threonine + ATP = L-threonyl-tRNA(Thr) + AMP + diphosphate + H(+)</text>
        <dbReference type="Rhea" id="RHEA:24624"/>
        <dbReference type="Rhea" id="RHEA-COMP:9670"/>
        <dbReference type="Rhea" id="RHEA-COMP:9704"/>
        <dbReference type="ChEBI" id="CHEBI:15378"/>
        <dbReference type="ChEBI" id="CHEBI:30616"/>
        <dbReference type="ChEBI" id="CHEBI:33019"/>
        <dbReference type="ChEBI" id="CHEBI:57926"/>
        <dbReference type="ChEBI" id="CHEBI:78442"/>
        <dbReference type="ChEBI" id="CHEBI:78534"/>
        <dbReference type="ChEBI" id="CHEBI:456215"/>
        <dbReference type="EC" id="6.1.1.3"/>
    </reaction>
</comment>
<comment type="cofactor">
    <cofactor evidence="13">
        <name>Zn(2+)</name>
        <dbReference type="ChEBI" id="CHEBI:29105"/>
    </cofactor>
    <text evidence="13">Binds 1 zinc ion per subunit.</text>
</comment>
<dbReference type="NCBIfam" id="TIGR00418">
    <property type="entry name" value="thrS"/>
    <property type="match status" value="1"/>
</dbReference>
<evidence type="ECO:0000256" key="4">
    <source>
        <dbReference type="ARBA" id="ARBA00022598"/>
    </source>
</evidence>
<dbReference type="InterPro" id="IPR012676">
    <property type="entry name" value="TGS-like"/>
</dbReference>
<keyword evidence="4 13" id="KW-0436">Ligase</keyword>
<evidence type="ECO:0000256" key="5">
    <source>
        <dbReference type="ARBA" id="ARBA00022723"/>
    </source>
</evidence>
<keyword evidence="11 13" id="KW-0030">Aminoacyl-tRNA synthetase</keyword>
<proteinExistence type="inferred from homology"/>
<keyword evidence="9 13" id="KW-0694">RNA-binding</keyword>
<sequence>MIKITLKDGSIKELEHEMSIIEIAKSISEGLARVATAGTVNGKTVDLRYIVKEDCELNILTFNDDEGRRAFRHTAAHILSQAVKRLFPEAKLAIGPAIDNGFYYDFDLEGGFTNEDLDRIEAEMKKIVKEDLAIECFKLPREEAIKFMKEQDEPYKVELIEDLPEGEIITFYKQGEFTDLCAGPHLMTTKPVKAFKLTKLAGAYWRGNEKNKMLARIYGTAFTKKAELDECLEAVEEAKKRDHNKLGRELKLFTTSEPIGQGLPLLMPKGARIIQLLQRWVEDEEQKRGYLLTKTPLMAKSDLYKISGHWDHYKEGMFVLGNEEKDNEVFALRPMTCPFQFTVYKAESKSYRDLPLRYAETSTLFRNESSGEMHGLIRVRQFTISEGHLACRPDQLEDEFKGVVDLINYMLDTLGLREDISYRLSLWDENNKEKYIGEPEAWNAVQNKMREILNHLGIEYTEAVGEAAFYGPKLDLQIKNVHGKEDTIITAQIDFSLAERFGMTYVDKDGQEKYPYVIHRTSIGCYERTLALLIEKYAGAFPVWLAPVQVKLLPISEKYHDYADEVYAQLKKNNIRVEVDYRAEKIGYKIREARNERAPYILVVGEKEAENKEVAVRSRKNGDEGSISIDNFIERIIKEIESKEK</sequence>
<keyword evidence="3 13" id="KW-0820">tRNA-binding</keyword>
<evidence type="ECO:0000256" key="9">
    <source>
        <dbReference type="ARBA" id="ARBA00022884"/>
    </source>
</evidence>
<evidence type="ECO:0000259" key="14">
    <source>
        <dbReference type="PROSITE" id="PS50862"/>
    </source>
</evidence>
<dbReference type="CDD" id="cd00771">
    <property type="entry name" value="ThrRS_core"/>
    <property type="match status" value="1"/>
</dbReference>
<keyword evidence="5 13" id="KW-0479">Metal-binding</keyword>
<dbReference type="SUPFAM" id="SSF55186">
    <property type="entry name" value="ThrRS/AlaRS common domain"/>
    <property type="match status" value="1"/>
</dbReference>
<dbReference type="InterPro" id="IPR047246">
    <property type="entry name" value="ThrRS_anticodon"/>
</dbReference>
<dbReference type="RefSeq" id="WP_343825913.1">
    <property type="nucleotide sequence ID" value="NZ_BAAACI010000006.1"/>
</dbReference>
<dbReference type="InterPro" id="IPR033728">
    <property type="entry name" value="ThrRS_core"/>
</dbReference>
<evidence type="ECO:0000256" key="7">
    <source>
        <dbReference type="ARBA" id="ARBA00022833"/>
    </source>
</evidence>
<dbReference type="SUPFAM" id="SSF52954">
    <property type="entry name" value="Class II aaRS ABD-related"/>
    <property type="match status" value="1"/>
</dbReference>
<dbReference type="InterPro" id="IPR018163">
    <property type="entry name" value="Thr/Ala-tRNA-synth_IIc_edit"/>
</dbReference>
<dbReference type="SUPFAM" id="SSF81271">
    <property type="entry name" value="TGS-like"/>
    <property type="match status" value="1"/>
</dbReference>
<dbReference type="Gene3D" id="3.30.54.20">
    <property type="match status" value="1"/>
</dbReference>
<dbReference type="InterPro" id="IPR002314">
    <property type="entry name" value="aa-tRNA-synt_IIb"/>
</dbReference>
<dbReference type="HAMAP" id="MF_00184">
    <property type="entry name" value="Thr_tRNA_synth"/>
    <property type="match status" value="1"/>
</dbReference>
<accession>A0ABN1KPB3</accession>
<keyword evidence="2 13" id="KW-0963">Cytoplasm</keyword>
<keyword evidence="17" id="KW-1185">Reference proteome</keyword>
<gene>
    <name evidence="13 16" type="primary">thrS</name>
    <name evidence="16" type="ORF">GCM10008908_19330</name>
</gene>
<dbReference type="Gene3D" id="3.30.930.10">
    <property type="entry name" value="Bira Bifunctional Protein, Domain 2"/>
    <property type="match status" value="1"/>
</dbReference>
<dbReference type="Gene3D" id="3.10.20.30">
    <property type="match status" value="1"/>
</dbReference>
<dbReference type="InterPro" id="IPR045864">
    <property type="entry name" value="aa-tRNA-synth_II/BPL/LPL"/>
</dbReference>
<feature type="domain" description="Aminoacyl-transfer RNA synthetases class-II family profile" evidence="14">
    <location>
        <begin position="266"/>
        <end position="542"/>
    </location>
</feature>
<feature type="binding site" evidence="13">
    <location>
        <position position="337"/>
    </location>
    <ligand>
        <name>Zn(2+)</name>
        <dbReference type="ChEBI" id="CHEBI:29105"/>
        <note>catalytic</note>
    </ligand>
</feature>
<comment type="caution">
    <text evidence="16">The sequence shown here is derived from an EMBL/GenBank/DDBJ whole genome shotgun (WGS) entry which is preliminary data.</text>
</comment>
<dbReference type="Gene3D" id="3.30.980.10">
    <property type="entry name" value="Threonyl-trna Synthetase, Chain A, domain 2"/>
    <property type="match status" value="1"/>
</dbReference>
<dbReference type="PANTHER" id="PTHR11451:SF56">
    <property type="entry name" value="THREONINE--TRNA LIGASE 1"/>
    <property type="match status" value="1"/>
</dbReference>
<dbReference type="CDD" id="cd00860">
    <property type="entry name" value="ThrRS_anticodon"/>
    <property type="match status" value="1"/>
</dbReference>
<dbReference type="InterPro" id="IPR012947">
    <property type="entry name" value="tRNA_SAD"/>
</dbReference>
<keyword evidence="6 13" id="KW-0547">Nucleotide-binding</keyword>
<evidence type="ECO:0000313" key="16">
    <source>
        <dbReference type="EMBL" id="GAA0772629.1"/>
    </source>
</evidence>
<comment type="subcellular location">
    <subcellularLocation>
        <location evidence="13">Cytoplasm</location>
    </subcellularLocation>
</comment>
<dbReference type="InterPro" id="IPR004095">
    <property type="entry name" value="TGS"/>
</dbReference>
<dbReference type="InterPro" id="IPR012675">
    <property type="entry name" value="Beta-grasp_dom_sf"/>
</dbReference>
<comment type="subunit">
    <text evidence="13">Homodimer.</text>
</comment>
<evidence type="ECO:0000256" key="2">
    <source>
        <dbReference type="ARBA" id="ARBA00022490"/>
    </source>
</evidence>
<dbReference type="Pfam" id="PF07973">
    <property type="entry name" value="tRNA_SAD"/>
    <property type="match status" value="1"/>
</dbReference>
<dbReference type="Pfam" id="PF03129">
    <property type="entry name" value="HGTP_anticodon"/>
    <property type="match status" value="1"/>
</dbReference>
<dbReference type="Pfam" id="PF02824">
    <property type="entry name" value="TGS"/>
    <property type="match status" value="1"/>
</dbReference>
<comment type="similarity">
    <text evidence="1 13">Belongs to the class-II aminoacyl-tRNA synthetase family.</text>
</comment>
<dbReference type="PANTHER" id="PTHR11451">
    <property type="entry name" value="THREONINE-TRNA LIGASE"/>
    <property type="match status" value="1"/>
</dbReference>
<evidence type="ECO:0000256" key="13">
    <source>
        <dbReference type="HAMAP-Rule" id="MF_00184"/>
    </source>
</evidence>
<dbReference type="SMART" id="SM00863">
    <property type="entry name" value="tRNA_SAD"/>
    <property type="match status" value="1"/>
</dbReference>
<dbReference type="Proteomes" id="UP001501047">
    <property type="component" value="Unassembled WGS sequence"/>
</dbReference>